<gene>
    <name evidence="1" type="ORF">ECRASSUSDP1_LOCUS19094</name>
</gene>
<evidence type="ECO:0000313" key="2">
    <source>
        <dbReference type="Proteomes" id="UP001295684"/>
    </source>
</evidence>
<dbReference type="Proteomes" id="UP001295684">
    <property type="component" value="Unassembled WGS sequence"/>
</dbReference>
<evidence type="ECO:0000313" key="1">
    <source>
        <dbReference type="EMBL" id="CAI2377705.1"/>
    </source>
</evidence>
<sequence>MEGMEEEKKVDPDQCQGCTKNFNGTNFLRLSCPACKSYVRCKECFKKTKYQCGYCLENWGVKSPDGKEELVCPDLDFGTPEIVESMFITIRVRNERKKTTDFLVNKTKTFRVLMAMIKFGIYERKADLDDTTPDHIAKLFLKAKKTPSVKFMQGDTMLLEDAKISSLGHNVIIDQKVKYDGGWRAS</sequence>
<organism evidence="1 2">
    <name type="scientific">Euplotes crassus</name>
    <dbReference type="NCBI Taxonomy" id="5936"/>
    <lineage>
        <taxon>Eukaryota</taxon>
        <taxon>Sar</taxon>
        <taxon>Alveolata</taxon>
        <taxon>Ciliophora</taxon>
        <taxon>Intramacronucleata</taxon>
        <taxon>Spirotrichea</taxon>
        <taxon>Hypotrichia</taxon>
        <taxon>Euplotida</taxon>
        <taxon>Euplotidae</taxon>
        <taxon>Moneuplotes</taxon>
    </lineage>
</organism>
<name>A0AAD2D2G2_EUPCR</name>
<reference evidence="1" key="1">
    <citation type="submission" date="2023-07" db="EMBL/GenBank/DDBJ databases">
        <authorList>
            <consortium name="AG Swart"/>
            <person name="Singh M."/>
            <person name="Singh A."/>
            <person name="Seah K."/>
            <person name="Emmerich C."/>
        </authorList>
    </citation>
    <scope>NUCLEOTIDE SEQUENCE</scope>
    <source>
        <strain evidence="1">DP1</strain>
    </source>
</reference>
<keyword evidence="2" id="KW-1185">Reference proteome</keyword>
<protein>
    <submittedName>
        <fullName evidence="1">Uncharacterized protein</fullName>
    </submittedName>
</protein>
<comment type="caution">
    <text evidence="1">The sequence shown here is derived from an EMBL/GenBank/DDBJ whole genome shotgun (WGS) entry which is preliminary data.</text>
</comment>
<dbReference type="EMBL" id="CAMPGE010019361">
    <property type="protein sequence ID" value="CAI2377705.1"/>
    <property type="molecule type" value="Genomic_DNA"/>
</dbReference>
<dbReference type="AlphaFoldDB" id="A0AAD2D2G2"/>
<accession>A0AAD2D2G2</accession>
<proteinExistence type="predicted"/>